<gene>
    <name evidence="1" type="ORF">UFOVP373_4</name>
</gene>
<reference evidence="1" key="1">
    <citation type="submission" date="2020-05" db="EMBL/GenBank/DDBJ databases">
        <authorList>
            <person name="Chiriac C."/>
            <person name="Salcher M."/>
            <person name="Ghai R."/>
            <person name="Kavagutti S V."/>
        </authorList>
    </citation>
    <scope>NUCLEOTIDE SEQUENCE</scope>
</reference>
<protein>
    <submittedName>
        <fullName evidence="1">Uncharacterized protein</fullName>
    </submittedName>
</protein>
<name>A0A6J7WX85_9CAUD</name>
<organism evidence="1">
    <name type="scientific">uncultured Caudovirales phage</name>
    <dbReference type="NCBI Taxonomy" id="2100421"/>
    <lineage>
        <taxon>Viruses</taxon>
        <taxon>Duplodnaviria</taxon>
        <taxon>Heunggongvirae</taxon>
        <taxon>Uroviricota</taxon>
        <taxon>Caudoviricetes</taxon>
        <taxon>Peduoviridae</taxon>
        <taxon>Maltschvirus</taxon>
        <taxon>Maltschvirus maltsch</taxon>
    </lineage>
</organism>
<accession>A0A6J7WX85</accession>
<sequence>MTKFTATFSNGQTVTRNSDHAYAFAWAVICTADGKVEKSGFSADRANAAKSAQGQMWSPVSARDKKNPALRRYHAGLAKQRGFASVADMHAQWDADAAAHNAARSIEIVAL</sequence>
<evidence type="ECO:0000313" key="1">
    <source>
        <dbReference type="EMBL" id="CAB5222397.1"/>
    </source>
</evidence>
<dbReference type="EMBL" id="LR798304">
    <property type="protein sequence ID" value="CAB5222397.1"/>
    <property type="molecule type" value="Genomic_DNA"/>
</dbReference>
<proteinExistence type="predicted"/>